<evidence type="ECO:0000313" key="1">
    <source>
        <dbReference type="EMBL" id="KAJ5521028.1"/>
    </source>
</evidence>
<dbReference type="Proteomes" id="UP001149954">
    <property type="component" value="Unassembled WGS sequence"/>
</dbReference>
<protein>
    <submittedName>
        <fullName evidence="1">Uncharacterized protein</fullName>
    </submittedName>
</protein>
<name>A0A9W9Y7G5_9EURO</name>
<organism evidence="1 2">
    <name type="scientific">Penicillium fimorum</name>
    <dbReference type="NCBI Taxonomy" id="1882269"/>
    <lineage>
        <taxon>Eukaryota</taxon>
        <taxon>Fungi</taxon>
        <taxon>Dikarya</taxon>
        <taxon>Ascomycota</taxon>
        <taxon>Pezizomycotina</taxon>
        <taxon>Eurotiomycetes</taxon>
        <taxon>Eurotiomycetidae</taxon>
        <taxon>Eurotiales</taxon>
        <taxon>Aspergillaceae</taxon>
        <taxon>Penicillium</taxon>
    </lineage>
</organism>
<proteinExistence type="predicted"/>
<sequence length="111" mass="12863">MTAEEEDPGSDIDVPKFSFEVNDPYILLSDRGDKSYTFHWRVYLHQIPTSGSTYHLLNDIDPTIWRFEHLPDQHVIYDSSLLTAQKIGMLNPTLHLAFLERLHQIPIVDSV</sequence>
<evidence type="ECO:0000313" key="2">
    <source>
        <dbReference type="Proteomes" id="UP001149954"/>
    </source>
</evidence>
<dbReference type="OrthoDB" id="3016366at2759"/>
<accession>A0A9W9Y7G5</accession>
<reference evidence="1" key="1">
    <citation type="submission" date="2022-12" db="EMBL/GenBank/DDBJ databases">
        <authorList>
            <person name="Petersen C."/>
        </authorList>
    </citation>
    <scope>NUCLEOTIDE SEQUENCE</scope>
    <source>
        <strain evidence="1">IBT 29495</strain>
    </source>
</reference>
<gene>
    <name evidence="1" type="ORF">N7463_001481</name>
</gene>
<reference evidence="1" key="2">
    <citation type="journal article" date="2023" name="IMA Fungus">
        <title>Comparative genomic study of the Penicillium genus elucidates a diverse pangenome and 15 lateral gene transfer events.</title>
        <authorList>
            <person name="Petersen C."/>
            <person name="Sorensen T."/>
            <person name="Nielsen M.R."/>
            <person name="Sondergaard T.E."/>
            <person name="Sorensen J.L."/>
            <person name="Fitzpatrick D.A."/>
            <person name="Frisvad J.C."/>
            <person name="Nielsen K.L."/>
        </authorList>
    </citation>
    <scope>NUCLEOTIDE SEQUENCE</scope>
    <source>
        <strain evidence="1">IBT 29495</strain>
    </source>
</reference>
<dbReference type="AlphaFoldDB" id="A0A9W9Y7G5"/>
<keyword evidence="2" id="KW-1185">Reference proteome</keyword>
<dbReference type="EMBL" id="JAPWDS010000001">
    <property type="protein sequence ID" value="KAJ5521028.1"/>
    <property type="molecule type" value="Genomic_DNA"/>
</dbReference>
<comment type="caution">
    <text evidence="1">The sequence shown here is derived from an EMBL/GenBank/DDBJ whole genome shotgun (WGS) entry which is preliminary data.</text>
</comment>